<evidence type="ECO:0000313" key="7">
    <source>
        <dbReference type="EMBL" id="MCA9756604.1"/>
    </source>
</evidence>
<dbReference type="GO" id="GO:0016020">
    <property type="term" value="C:membrane"/>
    <property type="evidence" value="ECO:0007669"/>
    <property type="project" value="InterPro"/>
</dbReference>
<evidence type="ECO:0000256" key="2">
    <source>
        <dbReference type="ARBA" id="ARBA00029447"/>
    </source>
</evidence>
<evidence type="ECO:0000256" key="4">
    <source>
        <dbReference type="SAM" id="MobiDB-lite"/>
    </source>
</evidence>
<dbReference type="EMBL" id="JAGQHS010000059">
    <property type="protein sequence ID" value="MCA9756604.1"/>
    <property type="molecule type" value="Genomic_DNA"/>
</dbReference>
<dbReference type="PROSITE" id="PS51257">
    <property type="entry name" value="PROKAR_LIPOPROTEIN"/>
    <property type="match status" value="1"/>
</dbReference>
<dbReference type="Pfam" id="PF00015">
    <property type="entry name" value="MCPsignal"/>
    <property type="match status" value="1"/>
</dbReference>
<dbReference type="Gene3D" id="1.10.287.950">
    <property type="entry name" value="Methyl-accepting chemotaxis protein"/>
    <property type="match status" value="1"/>
</dbReference>
<dbReference type="GO" id="GO:0007165">
    <property type="term" value="P:signal transduction"/>
    <property type="evidence" value="ECO:0007669"/>
    <property type="project" value="UniProtKB-KW"/>
</dbReference>
<reference evidence="7" key="2">
    <citation type="journal article" date="2021" name="Microbiome">
        <title>Successional dynamics and alternative stable states in a saline activated sludge microbial community over 9 years.</title>
        <authorList>
            <person name="Wang Y."/>
            <person name="Ye J."/>
            <person name="Ju F."/>
            <person name="Liu L."/>
            <person name="Boyd J.A."/>
            <person name="Deng Y."/>
            <person name="Parks D.H."/>
            <person name="Jiang X."/>
            <person name="Yin X."/>
            <person name="Woodcroft B.J."/>
            <person name="Tyson G.W."/>
            <person name="Hugenholtz P."/>
            <person name="Polz M.F."/>
            <person name="Zhang T."/>
        </authorList>
    </citation>
    <scope>NUCLEOTIDE SEQUENCE</scope>
    <source>
        <strain evidence="7">HKST-UBA02</strain>
    </source>
</reference>
<sequence length="764" mass="82020">MKIRSRLLIGYGGMAVLLAACGAAGLYGVTLLRDTLGFLAGPAWDTADGSMNGTIALQSEMLMAHEIRSAQDFQNRRQEIEKASEAAKIEFQRLDAAGQVPAERVEALGQAQERSERSLERMLETSQRHMTAAEKFDEFAVQYVALGKLLEEVGDSAVEEVEGDPNRSYTWNGGLAEKWEAADGGMEANIGLLQQLYHLSRLRSGIEIQSERIEILRARVFQKEAQEGMFATGIFDQPIPSGPYAGQNYSDAYRAATQTFMDLMDQVVDTYVEYAEANEIYERDTRGLVEIMKSIEEEADAVVEGQMGAIDKTVHTARTAVFFTVALGLLCALGAIGWTLRSILGPLQRVLARVRDIASGDGDLTQRVQMDRKDELGDLGRQVDQLLDSIHDTIVQVRSASDSVARDTEEVSAYGEQIARSVDEQLSAVTTVSSAIEEMSSSVVEMTRNANQAAKTADESGELARTGGEVVKETIEGMYSIREAVEGSAESVRELGDRGREIGEIVNVINEIAEQTNLLALNAAIEAARAGEHGRGFAVVADEVRKLADRTTKATDEISGSIGQIQAGTEQAVQRMHHGTEQVHLGVERAGQAGDKLEQIVGRAQAVAQMVKAIATTTEEQASAVQQVAERVERMNALTQENSVGTHKTSQASIRLGESAALLNSSVSRFRIDMTQVAAMSQSIGGWGEGSSASAYGYGEEESYASSNGNPESSADYGSSRGGNASTGFGSHDDGYGAPLGGADADPYAGYPDPDESGAHRDAA</sequence>
<accession>A0A956SER5</accession>
<evidence type="ECO:0000259" key="6">
    <source>
        <dbReference type="PROSITE" id="PS50885"/>
    </source>
</evidence>
<comment type="caution">
    <text evidence="7">The sequence shown here is derived from an EMBL/GenBank/DDBJ whole genome shotgun (WGS) entry which is preliminary data.</text>
</comment>
<evidence type="ECO:0000256" key="1">
    <source>
        <dbReference type="ARBA" id="ARBA00023224"/>
    </source>
</evidence>
<dbReference type="SUPFAM" id="SSF58104">
    <property type="entry name" value="Methyl-accepting chemotaxis protein (MCP) signaling domain"/>
    <property type="match status" value="1"/>
</dbReference>
<dbReference type="InterPro" id="IPR003660">
    <property type="entry name" value="HAMP_dom"/>
</dbReference>
<dbReference type="Pfam" id="PF00672">
    <property type="entry name" value="HAMP"/>
    <property type="match status" value="1"/>
</dbReference>
<organism evidence="7 8">
    <name type="scientific">Eiseniibacteriota bacterium</name>
    <dbReference type="NCBI Taxonomy" id="2212470"/>
    <lineage>
        <taxon>Bacteria</taxon>
        <taxon>Candidatus Eiseniibacteriota</taxon>
    </lineage>
</organism>
<feature type="compositionally biased region" description="Low complexity" evidence="4">
    <location>
        <begin position="741"/>
        <end position="752"/>
    </location>
</feature>
<dbReference type="PANTHER" id="PTHR32089:SF112">
    <property type="entry name" value="LYSOZYME-LIKE PROTEIN-RELATED"/>
    <property type="match status" value="1"/>
</dbReference>
<keyword evidence="1 3" id="KW-0807">Transducer</keyword>
<evidence type="ECO:0000259" key="5">
    <source>
        <dbReference type="PROSITE" id="PS50111"/>
    </source>
</evidence>
<comment type="similarity">
    <text evidence="2">Belongs to the methyl-accepting chemotaxis (MCP) protein family.</text>
</comment>
<dbReference type="PROSITE" id="PS50111">
    <property type="entry name" value="CHEMOTAXIS_TRANSDUC_2"/>
    <property type="match status" value="1"/>
</dbReference>
<evidence type="ECO:0000313" key="8">
    <source>
        <dbReference type="Proteomes" id="UP000739538"/>
    </source>
</evidence>
<name>A0A956SER5_UNCEI</name>
<dbReference type="SMART" id="SM00283">
    <property type="entry name" value="MA"/>
    <property type="match status" value="1"/>
</dbReference>
<dbReference type="SMART" id="SM00304">
    <property type="entry name" value="HAMP"/>
    <property type="match status" value="1"/>
</dbReference>
<dbReference type="AlphaFoldDB" id="A0A956SER5"/>
<feature type="region of interest" description="Disordered" evidence="4">
    <location>
        <begin position="701"/>
        <end position="764"/>
    </location>
</feature>
<dbReference type="CDD" id="cd11386">
    <property type="entry name" value="MCP_signal"/>
    <property type="match status" value="1"/>
</dbReference>
<dbReference type="CDD" id="cd06225">
    <property type="entry name" value="HAMP"/>
    <property type="match status" value="1"/>
</dbReference>
<feature type="domain" description="HAMP" evidence="6">
    <location>
        <begin position="341"/>
        <end position="395"/>
    </location>
</feature>
<feature type="domain" description="Methyl-accepting transducer" evidence="5">
    <location>
        <begin position="400"/>
        <end position="636"/>
    </location>
</feature>
<dbReference type="PROSITE" id="PS50885">
    <property type="entry name" value="HAMP"/>
    <property type="match status" value="1"/>
</dbReference>
<proteinExistence type="inferred from homology"/>
<dbReference type="InterPro" id="IPR004089">
    <property type="entry name" value="MCPsignal_dom"/>
</dbReference>
<feature type="compositionally biased region" description="Polar residues" evidence="4">
    <location>
        <begin position="708"/>
        <end position="729"/>
    </location>
</feature>
<reference evidence="7" key="1">
    <citation type="submission" date="2020-04" db="EMBL/GenBank/DDBJ databases">
        <authorList>
            <person name="Zhang T."/>
        </authorList>
    </citation>
    <scope>NUCLEOTIDE SEQUENCE</scope>
    <source>
        <strain evidence="7">HKST-UBA02</strain>
    </source>
</reference>
<dbReference type="Proteomes" id="UP000739538">
    <property type="component" value="Unassembled WGS sequence"/>
</dbReference>
<evidence type="ECO:0000256" key="3">
    <source>
        <dbReference type="PROSITE-ProRule" id="PRU00284"/>
    </source>
</evidence>
<dbReference type="PANTHER" id="PTHR32089">
    <property type="entry name" value="METHYL-ACCEPTING CHEMOTAXIS PROTEIN MCPB"/>
    <property type="match status" value="1"/>
</dbReference>
<dbReference type="GO" id="GO:0006935">
    <property type="term" value="P:chemotaxis"/>
    <property type="evidence" value="ECO:0007669"/>
    <property type="project" value="InterPro"/>
</dbReference>
<dbReference type="FunFam" id="1.10.287.950:FF:000001">
    <property type="entry name" value="Methyl-accepting chemotaxis sensory transducer"/>
    <property type="match status" value="1"/>
</dbReference>
<dbReference type="GO" id="GO:0004888">
    <property type="term" value="F:transmembrane signaling receptor activity"/>
    <property type="evidence" value="ECO:0007669"/>
    <property type="project" value="InterPro"/>
</dbReference>
<gene>
    <name evidence="7" type="ORF">KDA27_12440</name>
</gene>
<dbReference type="InterPro" id="IPR004090">
    <property type="entry name" value="Chemotax_Me-accpt_rcpt"/>
</dbReference>
<dbReference type="PRINTS" id="PR00260">
    <property type="entry name" value="CHEMTRNSDUCR"/>
</dbReference>
<protein>
    <submittedName>
        <fullName evidence="7">Methyl-accepting chemotaxis protein</fullName>
    </submittedName>
</protein>